<name>A0A6A1TJJ0_NEOGA</name>
<accession>A0A6A1TJJ0</accession>
<dbReference type="AlphaFoldDB" id="A0A6A1TJJ0"/>
<dbReference type="EMBL" id="VZUL01000003">
    <property type="protein sequence ID" value="KAB1083418.1"/>
    <property type="molecule type" value="Genomic_DNA"/>
</dbReference>
<protein>
    <submittedName>
        <fullName evidence="1">Uncharacterized protein</fullName>
    </submittedName>
</protein>
<sequence>MAGASIETTLELWASSLRDVKSRIRKLFMRISEERDSRFTNSRTAVSLIPGQHGVVDFRLPG</sequence>
<evidence type="ECO:0000313" key="2">
    <source>
        <dbReference type="Proteomes" id="UP000386575"/>
    </source>
</evidence>
<comment type="caution">
    <text evidence="1">The sequence shown here is derived from an EMBL/GenBank/DDBJ whole genome shotgun (WGS) entry which is preliminary data.</text>
</comment>
<dbReference type="RefSeq" id="WP_151046718.1">
    <property type="nucleotide sequence ID" value="NZ_VZUL01000003.1"/>
</dbReference>
<dbReference type="Proteomes" id="UP000386575">
    <property type="component" value="Unassembled WGS sequence"/>
</dbReference>
<proteinExistence type="predicted"/>
<organism evidence="1 2">
    <name type="scientific">Neorhizobium galegae</name>
    <name type="common">Rhizobium galegae</name>
    <dbReference type="NCBI Taxonomy" id="399"/>
    <lineage>
        <taxon>Bacteria</taxon>
        <taxon>Pseudomonadati</taxon>
        <taxon>Pseudomonadota</taxon>
        <taxon>Alphaproteobacteria</taxon>
        <taxon>Hyphomicrobiales</taxon>
        <taxon>Rhizobiaceae</taxon>
        <taxon>Rhizobium/Agrobacterium group</taxon>
        <taxon>Neorhizobium</taxon>
    </lineage>
</organism>
<evidence type="ECO:0000313" key="1">
    <source>
        <dbReference type="EMBL" id="KAB1083418.1"/>
    </source>
</evidence>
<gene>
    <name evidence="1" type="ORF">F4V91_28130</name>
</gene>
<reference evidence="1 2" key="1">
    <citation type="submission" date="2019-09" db="EMBL/GenBank/DDBJ databases">
        <title>Genome sequencing of Ng87 strain.</title>
        <authorList>
            <person name="Karasev E.S."/>
            <person name="Andronov E."/>
        </authorList>
    </citation>
    <scope>NUCLEOTIDE SEQUENCE [LARGE SCALE GENOMIC DNA]</scope>
    <source>
        <strain evidence="1 2">Ng87</strain>
    </source>
</reference>